<comment type="caution">
    <text evidence="2">The sequence shown here is derived from an EMBL/GenBank/DDBJ whole genome shotgun (WGS) entry which is preliminary data.</text>
</comment>
<keyword evidence="1" id="KW-0812">Transmembrane</keyword>
<organism evidence="2 3">
    <name type="scientific">Acidithiobacillus thiooxidans ATCC 19377</name>
    <dbReference type="NCBI Taxonomy" id="637390"/>
    <lineage>
        <taxon>Bacteria</taxon>
        <taxon>Pseudomonadati</taxon>
        <taxon>Pseudomonadota</taxon>
        <taxon>Acidithiobacillia</taxon>
        <taxon>Acidithiobacillales</taxon>
        <taxon>Acidithiobacillaceae</taxon>
        <taxon>Acidithiobacillus</taxon>
    </lineage>
</organism>
<name>A0A543Q209_ACITH</name>
<keyword evidence="1" id="KW-0472">Membrane</keyword>
<feature type="transmembrane region" description="Helical" evidence="1">
    <location>
        <begin position="197"/>
        <end position="218"/>
    </location>
</feature>
<dbReference type="Proteomes" id="UP000315403">
    <property type="component" value="Unassembled WGS sequence"/>
</dbReference>
<sequence length="286" mass="31802">MGYFMFWIVLLFLYYYGLLVLAPDYGWSFFGDSAKNGLTLGFWRSCMESTGIPGPQGDIPPALNDAATHYVATVYGHGALPYRLRKTWAAAVMAMVLSVYGLCLALLANAPLPVLFAILLVDVTLVIVSGALTFLVFFKERSSGMPWSKRALAIQEIQKIQQHIDLKMKLDAAAHNIGASSVIWWPYPQDKGRFFRYTWRILAITLPAAYAVIAFFHVSVSKVPAEGWITVMGVWGTLLLLLTLATEWVLLVSALVWYGNWKGAEGSTRVSFPLKILLNDLEDLAK</sequence>
<keyword evidence="1" id="KW-1133">Transmembrane helix</keyword>
<evidence type="ECO:0000313" key="3">
    <source>
        <dbReference type="Proteomes" id="UP000315403"/>
    </source>
</evidence>
<evidence type="ECO:0000313" key="2">
    <source>
        <dbReference type="EMBL" id="TQN50362.1"/>
    </source>
</evidence>
<gene>
    <name evidence="2" type="ORF">DLNHIDIE_00215</name>
</gene>
<feature type="transmembrane region" description="Helical" evidence="1">
    <location>
        <begin position="238"/>
        <end position="259"/>
    </location>
</feature>
<reference evidence="2 3" key="1">
    <citation type="submission" date="2019-03" db="EMBL/GenBank/DDBJ databases">
        <title>New insights into Acidothiobacillus thiooxidans sulfur metabolism through coupled gene expression, solution geochemistry, microscopy and spectroscopy analyses.</title>
        <authorList>
            <person name="Camacho D."/>
            <person name="Frazao R."/>
            <person name="Fouillen A."/>
            <person name="Nanci A."/>
            <person name="Lang B.F."/>
            <person name="Apte S.C."/>
            <person name="Baron C."/>
            <person name="Warren L.A."/>
        </authorList>
    </citation>
    <scope>NUCLEOTIDE SEQUENCE [LARGE SCALE GENOMIC DNA]</scope>
    <source>
        <strain evidence="2 3">ATCC 19377</strain>
    </source>
</reference>
<proteinExistence type="predicted"/>
<accession>A0A543Q209</accession>
<evidence type="ECO:0000256" key="1">
    <source>
        <dbReference type="SAM" id="Phobius"/>
    </source>
</evidence>
<dbReference type="AlphaFoldDB" id="A0A543Q209"/>
<feature type="transmembrane region" description="Helical" evidence="1">
    <location>
        <begin position="88"/>
        <end position="108"/>
    </location>
</feature>
<dbReference type="EMBL" id="SZUV01000001">
    <property type="protein sequence ID" value="TQN50362.1"/>
    <property type="molecule type" value="Genomic_DNA"/>
</dbReference>
<feature type="transmembrane region" description="Helical" evidence="1">
    <location>
        <begin position="6"/>
        <end position="27"/>
    </location>
</feature>
<protein>
    <submittedName>
        <fullName evidence="2">Uncharacterized protein</fullName>
    </submittedName>
</protein>
<feature type="transmembrane region" description="Helical" evidence="1">
    <location>
        <begin position="114"/>
        <end position="138"/>
    </location>
</feature>